<dbReference type="EMBL" id="MIGC01010007">
    <property type="protein sequence ID" value="PHJ15004.1"/>
    <property type="molecule type" value="Genomic_DNA"/>
</dbReference>
<evidence type="ECO:0000313" key="3">
    <source>
        <dbReference type="Proteomes" id="UP000221165"/>
    </source>
</evidence>
<accession>A0A2C6KEZ8</accession>
<organism evidence="2 3">
    <name type="scientific">Cystoisospora suis</name>
    <dbReference type="NCBI Taxonomy" id="483139"/>
    <lineage>
        <taxon>Eukaryota</taxon>
        <taxon>Sar</taxon>
        <taxon>Alveolata</taxon>
        <taxon>Apicomplexa</taxon>
        <taxon>Conoidasida</taxon>
        <taxon>Coccidia</taxon>
        <taxon>Eucoccidiorida</taxon>
        <taxon>Eimeriorina</taxon>
        <taxon>Sarcocystidae</taxon>
        <taxon>Cystoisospora</taxon>
    </lineage>
</organism>
<comment type="caution">
    <text evidence="2">The sequence shown here is derived from an EMBL/GenBank/DDBJ whole genome shotgun (WGS) entry which is preliminary data.</text>
</comment>
<evidence type="ECO:0000313" key="2">
    <source>
        <dbReference type="EMBL" id="PHJ15004.1"/>
    </source>
</evidence>
<dbReference type="VEuPathDB" id="ToxoDB:CSUI_011184"/>
<dbReference type="Proteomes" id="UP000221165">
    <property type="component" value="Unassembled WGS sequence"/>
</dbReference>
<keyword evidence="3" id="KW-1185">Reference proteome</keyword>
<feature type="compositionally biased region" description="Basic and acidic residues" evidence="1">
    <location>
        <begin position="10"/>
        <end position="28"/>
    </location>
</feature>
<proteinExistence type="predicted"/>
<name>A0A2C6KEZ8_9APIC</name>
<gene>
    <name evidence="2" type="ORF">CSUI_011184</name>
</gene>
<feature type="region of interest" description="Disordered" evidence="1">
    <location>
        <begin position="1"/>
        <end position="80"/>
    </location>
</feature>
<dbReference type="GeneID" id="94434496"/>
<dbReference type="RefSeq" id="XP_067916738.1">
    <property type="nucleotide sequence ID" value="XM_068071285.1"/>
</dbReference>
<evidence type="ECO:0000256" key="1">
    <source>
        <dbReference type="SAM" id="MobiDB-lite"/>
    </source>
</evidence>
<sequence length="80" mass="8542">MKQNSLSYHPYDHAKALAGGEREGEHPKKNLLGGEGEAGLVRPTMTRPLLGGGGGAPPRAGSKDFFEDEREMPVQLTLSP</sequence>
<protein>
    <submittedName>
        <fullName evidence="2">Uncharacterized protein</fullName>
    </submittedName>
</protein>
<reference evidence="2 3" key="1">
    <citation type="journal article" date="2017" name="Int. J. Parasitol.">
        <title>The genome of the protozoan parasite Cystoisospora suis and a reverse vaccinology approach to identify vaccine candidates.</title>
        <authorList>
            <person name="Palmieri N."/>
            <person name="Shrestha A."/>
            <person name="Ruttkowski B."/>
            <person name="Beck T."/>
            <person name="Vogl C."/>
            <person name="Tomley F."/>
            <person name="Blake D.P."/>
            <person name="Joachim A."/>
        </authorList>
    </citation>
    <scope>NUCLEOTIDE SEQUENCE [LARGE SCALE GENOMIC DNA]</scope>
    <source>
        <strain evidence="2 3">Wien I</strain>
    </source>
</reference>
<dbReference type="AlphaFoldDB" id="A0A2C6KEZ8"/>